<dbReference type="OrthoDB" id="4873012at2759"/>
<sequence length="193" mass="21738">MIRSPMLTLCKAPNGVSMRPLGETQISLVETFMGDSVVVYEVPESMHLYTWGYTALPQGLVLVSEDMTVDPELGSKITDFLNQCAVRYSREQWLLIFKEGWTWSEEHQDYFRWLDDGTCEWRRSSAGESSTKPSAHKGKSSKDEKSSKGKEKASTHKERTSKDDKSSKGKDKASAQKEKSSKSSKGKEKEKGN</sequence>
<dbReference type="Pfam" id="PF18648">
    <property type="entry name" value="ADPRTs_Tse2"/>
    <property type="match status" value="1"/>
</dbReference>
<name>A0A179IKZ1_CORDF</name>
<accession>A0A179IKZ1</accession>
<keyword evidence="4" id="KW-1185">Reference proteome</keyword>
<feature type="domain" description="Tse2 ADP-ribosyltransferase toxin" evidence="2">
    <location>
        <begin position="11"/>
        <end position="93"/>
    </location>
</feature>
<proteinExistence type="predicted"/>
<feature type="region of interest" description="Disordered" evidence="1">
    <location>
        <begin position="122"/>
        <end position="193"/>
    </location>
</feature>
<reference evidence="3 4" key="1">
    <citation type="submission" date="2016-03" db="EMBL/GenBank/DDBJ databases">
        <title>Fine-scale spatial genetic structure of a fungal parasite of coffee scale insects.</title>
        <authorList>
            <person name="Jackson D."/>
            <person name="Zemenick K.A."/>
            <person name="Malloure B."/>
            <person name="Quandt C.A."/>
            <person name="James T.Y."/>
        </authorList>
    </citation>
    <scope>NUCLEOTIDE SEQUENCE [LARGE SCALE GENOMIC DNA]</scope>
    <source>
        <strain evidence="3 4">UM487</strain>
    </source>
</reference>
<comment type="caution">
    <text evidence="3">The sequence shown here is derived from an EMBL/GenBank/DDBJ whole genome shotgun (WGS) entry which is preliminary data.</text>
</comment>
<dbReference type="InterPro" id="IPR041018">
    <property type="entry name" value="ADPRTs_Tse2"/>
</dbReference>
<organism evidence="3 4">
    <name type="scientific">Cordyceps confragosa</name>
    <name type="common">Lecanicillium lecanii</name>
    <dbReference type="NCBI Taxonomy" id="2714763"/>
    <lineage>
        <taxon>Eukaryota</taxon>
        <taxon>Fungi</taxon>
        <taxon>Dikarya</taxon>
        <taxon>Ascomycota</taxon>
        <taxon>Pezizomycotina</taxon>
        <taxon>Sordariomycetes</taxon>
        <taxon>Hypocreomycetidae</taxon>
        <taxon>Hypocreales</taxon>
        <taxon>Cordycipitaceae</taxon>
        <taxon>Akanthomyces</taxon>
    </lineage>
</organism>
<dbReference type="EMBL" id="LUKN01000695">
    <property type="protein sequence ID" value="OAR02419.1"/>
    <property type="molecule type" value="Genomic_DNA"/>
</dbReference>
<evidence type="ECO:0000313" key="4">
    <source>
        <dbReference type="Proteomes" id="UP000243081"/>
    </source>
</evidence>
<dbReference type="Proteomes" id="UP000243081">
    <property type="component" value="Unassembled WGS sequence"/>
</dbReference>
<dbReference type="AlphaFoldDB" id="A0A179IKZ1"/>
<protein>
    <recommendedName>
        <fullName evidence="2">Tse2 ADP-ribosyltransferase toxin domain-containing protein</fullName>
    </recommendedName>
</protein>
<evidence type="ECO:0000313" key="3">
    <source>
        <dbReference type="EMBL" id="OAR02419.1"/>
    </source>
</evidence>
<evidence type="ECO:0000259" key="2">
    <source>
        <dbReference type="Pfam" id="PF18648"/>
    </source>
</evidence>
<gene>
    <name evidence="3" type="ORF">LLEC1_07214</name>
</gene>
<evidence type="ECO:0000256" key="1">
    <source>
        <dbReference type="SAM" id="MobiDB-lite"/>
    </source>
</evidence>
<feature type="compositionally biased region" description="Basic and acidic residues" evidence="1">
    <location>
        <begin position="140"/>
        <end position="193"/>
    </location>
</feature>